<protein>
    <submittedName>
        <fullName evidence="3">Terminase large subunit</fullName>
    </submittedName>
</protein>
<evidence type="ECO:0000313" key="3">
    <source>
        <dbReference type="EMBL" id="MCR8635756.1"/>
    </source>
</evidence>
<dbReference type="InterPro" id="IPR046461">
    <property type="entry name" value="TerL_ATPase"/>
</dbReference>
<accession>A0ABT1YRF3</accession>
<dbReference type="EMBL" id="JANQBD010000031">
    <property type="protein sequence ID" value="MCR8635756.1"/>
    <property type="molecule type" value="Genomic_DNA"/>
</dbReference>
<sequence>MMNLTSSCAKDVPENSYLVQYRNAIKNGEIIAGQELIQQLENLIEDLDNPAFVYDTTDANDRIEFIEQFCKHTKSPFYGQPFILELWEKAFIEAFYSFKWSDEGYEAYYGEKPPKELLRRFKKAILLIARKNGKSTLCAALGLTEMMCGTGGNDIVCSSNDDAQANIIFEEINNMREQFDPKDRRTHKNMKGIFNLKNKSKIFKISDRTRNKEGRNIDGAILDESNEMTDNVIAKSIDQSQSTKDEPWFINITTEGFVNDGYLDKELKYGRAVLAKEIEDHTLLVWLYTQDSEAEVWQNPRSHQKSNPSLGTIKKVKYIKDQIRKAQHDKAERIFMLAKDFNIKQNNAAAWLLAEEIVNEAKFDIADFRGSFAIGGVDLSKSGDLACARLLFIRSGKKYTLSQYFIPESKLAMLSKEDLPKFKEWIRLDRITVCDGNENDFSKVTAWFVKMVKEFGIKIYKVGYDKWSAVYWVKEMEDLGFDMQRVVQDWAPISEPMKLVEADLRGKLINYNDDSLDRWCLENTALAINNKMEIMPVKVQGKEDKKIDGAVTLIICTRVYIDSRTEYLELTQRAG</sequence>
<evidence type="ECO:0000313" key="4">
    <source>
        <dbReference type="Proteomes" id="UP001300012"/>
    </source>
</evidence>
<organism evidence="3 4">
    <name type="scientific">Paenibacillus radicis</name>
    <name type="common">ex Xue et al. 2023</name>
    <dbReference type="NCBI Taxonomy" id="2972489"/>
    <lineage>
        <taxon>Bacteria</taxon>
        <taxon>Bacillati</taxon>
        <taxon>Bacillota</taxon>
        <taxon>Bacilli</taxon>
        <taxon>Bacillales</taxon>
        <taxon>Paenibacillaceae</taxon>
        <taxon>Paenibacillus</taxon>
    </lineage>
</organism>
<feature type="domain" description="Terminase large subunit-like ATPase" evidence="1">
    <location>
        <begin position="118"/>
        <end position="269"/>
    </location>
</feature>
<dbReference type="PANTHER" id="PTHR41287:SF1">
    <property type="entry name" value="PROTEIN YMFN"/>
    <property type="match status" value="1"/>
</dbReference>
<keyword evidence="4" id="KW-1185">Reference proteome</keyword>
<dbReference type="Proteomes" id="UP001300012">
    <property type="component" value="Unassembled WGS sequence"/>
</dbReference>
<name>A0ABT1YRF3_9BACL</name>
<dbReference type="Pfam" id="PF20441">
    <property type="entry name" value="TerL_nuclease"/>
    <property type="match status" value="1"/>
</dbReference>
<dbReference type="InterPro" id="IPR027417">
    <property type="entry name" value="P-loop_NTPase"/>
</dbReference>
<feature type="domain" description="Terminase large subunit-like endonuclease" evidence="2">
    <location>
        <begin position="277"/>
        <end position="555"/>
    </location>
</feature>
<comment type="caution">
    <text evidence="3">The sequence shown here is derived from an EMBL/GenBank/DDBJ whole genome shotgun (WGS) entry which is preliminary data.</text>
</comment>
<dbReference type="Pfam" id="PF03354">
    <property type="entry name" value="TerL_ATPase"/>
    <property type="match status" value="1"/>
</dbReference>
<dbReference type="InterPro" id="IPR005021">
    <property type="entry name" value="Terminase_largesu-like"/>
</dbReference>
<dbReference type="InterPro" id="IPR046462">
    <property type="entry name" value="TerL_nuclease"/>
</dbReference>
<proteinExistence type="predicted"/>
<evidence type="ECO:0000259" key="1">
    <source>
        <dbReference type="Pfam" id="PF03354"/>
    </source>
</evidence>
<gene>
    <name evidence="3" type="ORF">NV381_31575</name>
</gene>
<dbReference type="RefSeq" id="WP_258217301.1">
    <property type="nucleotide sequence ID" value="NZ_JANQBD010000031.1"/>
</dbReference>
<dbReference type="PANTHER" id="PTHR41287">
    <property type="match status" value="1"/>
</dbReference>
<reference evidence="3 4" key="1">
    <citation type="submission" date="2022-08" db="EMBL/GenBank/DDBJ databases">
        <title>Paenibacillus endoradicis sp. nov., Paenibacillus radicibacter sp. nov and Paenibacillus pararadicis sp. nov., three cold-adapted plant growth-promoting bacteria isolated from root of Larix gmelinii in Great Khingan.</title>
        <authorList>
            <person name="Xue H."/>
        </authorList>
    </citation>
    <scope>NUCLEOTIDE SEQUENCE [LARGE SCALE GENOMIC DNA]</scope>
    <source>
        <strain evidence="3 4">N5-1-1-5</strain>
    </source>
</reference>
<evidence type="ECO:0000259" key="2">
    <source>
        <dbReference type="Pfam" id="PF20441"/>
    </source>
</evidence>
<dbReference type="Gene3D" id="3.40.50.300">
    <property type="entry name" value="P-loop containing nucleotide triphosphate hydrolases"/>
    <property type="match status" value="1"/>
</dbReference>